<proteinExistence type="predicted"/>
<dbReference type="Gramene" id="PUZ63517">
    <property type="protein sequence ID" value="PUZ63517"/>
    <property type="gene ID" value="GQ55_3G073800"/>
</dbReference>
<reference evidence="1 2" key="1">
    <citation type="submission" date="2018-04" db="EMBL/GenBank/DDBJ databases">
        <title>WGS assembly of Panicum hallii var. hallii HAL2.</title>
        <authorList>
            <person name="Lovell J."/>
            <person name="Jenkins J."/>
            <person name="Lowry D."/>
            <person name="Mamidi S."/>
            <person name="Sreedasyam A."/>
            <person name="Weng X."/>
            <person name="Barry K."/>
            <person name="Bonette J."/>
            <person name="Campitelli B."/>
            <person name="Daum C."/>
            <person name="Gordon S."/>
            <person name="Gould B."/>
            <person name="Lipzen A."/>
            <person name="MacQueen A."/>
            <person name="Palacio-Mejia J."/>
            <person name="Plott C."/>
            <person name="Shakirov E."/>
            <person name="Shu S."/>
            <person name="Yoshinaga Y."/>
            <person name="Zane M."/>
            <person name="Rokhsar D."/>
            <person name="Grimwood J."/>
            <person name="Schmutz J."/>
            <person name="Juenger T."/>
        </authorList>
    </citation>
    <scope>NUCLEOTIDE SEQUENCE [LARGE SCALE GENOMIC DNA]</scope>
    <source>
        <strain evidence="2">cv. HAL2</strain>
    </source>
</reference>
<name>A0A2T7E6S1_9POAL</name>
<gene>
    <name evidence="1" type="ORF">GQ55_3G073800</name>
</gene>
<dbReference type="Proteomes" id="UP000244336">
    <property type="component" value="Chromosome 3"/>
</dbReference>
<sequence length="171" mass="18644">MQAIASAFVSHEKRIQRIQITSQPYPFHATCCFDCRVMIFPGYHHPLYRHTYKTSSIMEAGIESIQPRREKPPNIVQEFGGMEKKGKMADITVARPDVAPASGGVAICEVKQACKEPTAPGTPSPAIVWRGRDDGRRVEGGDVGALPAWKLDCLCGESSLPPAVKGGFVCF</sequence>
<dbReference type="OrthoDB" id="671214at2759"/>
<keyword evidence="2" id="KW-1185">Reference proteome</keyword>
<evidence type="ECO:0000313" key="1">
    <source>
        <dbReference type="EMBL" id="PUZ63517.1"/>
    </source>
</evidence>
<dbReference type="AlphaFoldDB" id="A0A2T7E6S1"/>
<dbReference type="EMBL" id="CM009751">
    <property type="protein sequence ID" value="PUZ63517.1"/>
    <property type="molecule type" value="Genomic_DNA"/>
</dbReference>
<protein>
    <submittedName>
        <fullName evidence="1">Uncharacterized protein</fullName>
    </submittedName>
</protein>
<accession>A0A2T7E6S1</accession>
<organism evidence="1 2">
    <name type="scientific">Panicum hallii var. hallii</name>
    <dbReference type="NCBI Taxonomy" id="1504633"/>
    <lineage>
        <taxon>Eukaryota</taxon>
        <taxon>Viridiplantae</taxon>
        <taxon>Streptophyta</taxon>
        <taxon>Embryophyta</taxon>
        <taxon>Tracheophyta</taxon>
        <taxon>Spermatophyta</taxon>
        <taxon>Magnoliopsida</taxon>
        <taxon>Liliopsida</taxon>
        <taxon>Poales</taxon>
        <taxon>Poaceae</taxon>
        <taxon>PACMAD clade</taxon>
        <taxon>Panicoideae</taxon>
        <taxon>Panicodae</taxon>
        <taxon>Paniceae</taxon>
        <taxon>Panicinae</taxon>
        <taxon>Panicum</taxon>
        <taxon>Panicum sect. Panicum</taxon>
    </lineage>
</organism>
<evidence type="ECO:0000313" key="2">
    <source>
        <dbReference type="Proteomes" id="UP000244336"/>
    </source>
</evidence>